<dbReference type="Pfam" id="PF04627">
    <property type="entry name" value="ATP-synt_Eps"/>
    <property type="match status" value="1"/>
</dbReference>
<dbReference type="InterPro" id="IPR006721">
    <property type="entry name" value="ATP_synth_F1_esu_mt"/>
</dbReference>
<evidence type="ECO:0000313" key="2">
    <source>
        <dbReference type="EMBL" id="KAI9635385.1"/>
    </source>
</evidence>
<dbReference type="RefSeq" id="XP_052945162.1">
    <property type="nucleotide sequence ID" value="XM_053092751.1"/>
</dbReference>
<dbReference type="FunFam" id="1.10.1620.20:FF:000004">
    <property type="entry name" value="Related to atp synthase epsilon chain, mitochondrial"/>
    <property type="match status" value="1"/>
</dbReference>
<dbReference type="GO" id="GO:0046933">
    <property type="term" value="F:proton-transporting ATP synthase activity, rotational mechanism"/>
    <property type="evidence" value="ECO:0007669"/>
    <property type="project" value="InterPro"/>
</dbReference>
<dbReference type="Gene3D" id="1.10.1620.20">
    <property type="entry name" value="ATP synthase, F1 complex, epsilon subunit superfamily, mitochondrial"/>
    <property type="match status" value="1"/>
</dbReference>
<reference evidence="2" key="1">
    <citation type="journal article" date="2022" name="G3 (Bethesda)">
        <title>High quality genome of the basidiomycete yeast Dioszegia hungarica PDD-24b-2 isolated from cloud water.</title>
        <authorList>
            <person name="Jarrige D."/>
            <person name="Haridas S."/>
            <person name="Bleykasten-Grosshans C."/>
            <person name="Joly M."/>
            <person name="Nadalig T."/>
            <person name="Sancelme M."/>
            <person name="Vuilleumier S."/>
            <person name="Grigoriev I.V."/>
            <person name="Amato P."/>
            <person name="Bringel F."/>
        </authorList>
    </citation>
    <scope>NUCLEOTIDE SEQUENCE</scope>
    <source>
        <strain evidence="2">PDD-24b-2</strain>
    </source>
</reference>
<dbReference type="InterPro" id="IPR036742">
    <property type="entry name" value="ATP_synth_F1_esu_sf_mt"/>
</dbReference>
<dbReference type="GO" id="GO:0005743">
    <property type="term" value="C:mitochondrial inner membrane"/>
    <property type="evidence" value="ECO:0007669"/>
    <property type="project" value="InterPro"/>
</dbReference>
<name>A0AA38LU61_9TREE</name>
<protein>
    <submittedName>
        <fullName evidence="2">Mitochondrial ATP synthase epsilon chain-domain-containing protein</fullName>
    </submittedName>
</protein>
<gene>
    <name evidence="2" type="ORF">MKK02DRAFT_44073</name>
</gene>
<dbReference type="Proteomes" id="UP001164286">
    <property type="component" value="Unassembled WGS sequence"/>
</dbReference>
<accession>A0AA38LU61</accession>
<dbReference type="GO" id="GO:0045259">
    <property type="term" value="C:proton-transporting ATP synthase complex"/>
    <property type="evidence" value="ECO:0007669"/>
    <property type="project" value="InterPro"/>
</dbReference>
<comment type="caution">
    <text evidence="2">The sequence shown here is derived from an EMBL/GenBank/DDBJ whole genome shotgun (WGS) entry which is preliminary data.</text>
</comment>
<evidence type="ECO:0000256" key="1">
    <source>
        <dbReference type="ARBA" id="ARBA00009502"/>
    </source>
</evidence>
<comment type="similarity">
    <text evidence="1">Belongs to the eukaryotic ATPase epsilon family.</text>
</comment>
<organism evidence="2 3">
    <name type="scientific">Dioszegia hungarica</name>
    <dbReference type="NCBI Taxonomy" id="4972"/>
    <lineage>
        <taxon>Eukaryota</taxon>
        <taxon>Fungi</taxon>
        <taxon>Dikarya</taxon>
        <taxon>Basidiomycota</taxon>
        <taxon>Agaricomycotina</taxon>
        <taxon>Tremellomycetes</taxon>
        <taxon>Tremellales</taxon>
        <taxon>Bulleribasidiaceae</taxon>
        <taxon>Dioszegia</taxon>
    </lineage>
</organism>
<dbReference type="GeneID" id="77731956"/>
<dbReference type="AlphaFoldDB" id="A0AA38LU61"/>
<proteinExistence type="inferred from homology"/>
<dbReference type="SUPFAM" id="SSF48690">
    <property type="entry name" value="Epsilon subunit of mitochondrial F1F0-ATP synthase"/>
    <property type="match status" value="1"/>
</dbReference>
<evidence type="ECO:0000313" key="3">
    <source>
        <dbReference type="Proteomes" id="UP001164286"/>
    </source>
</evidence>
<dbReference type="CDD" id="cd12153">
    <property type="entry name" value="F1-ATPase_epsilon"/>
    <property type="match status" value="1"/>
</dbReference>
<dbReference type="EMBL" id="JAKWFO010000005">
    <property type="protein sequence ID" value="KAI9635385.1"/>
    <property type="molecule type" value="Genomic_DNA"/>
</dbReference>
<keyword evidence="3" id="KW-1185">Reference proteome</keyword>
<sequence length="72" mass="8260">MSAATWREFMTWNKYTQIASRAVRQALTETERVGAERRAQIGVRYQLWENGQGGESKFVIPQVEKSGKPKDT</sequence>